<dbReference type="InterPro" id="IPR039247">
    <property type="entry name" value="KhpB"/>
</dbReference>
<dbReference type="InterPro" id="IPR001374">
    <property type="entry name" value="R3H_dom"/>
</dbReference>
<evidence type="ECO:0000313" key="3">
    <source>
        <dbReference type="EMBL" id="CAB4755494.1"/>
    </source>
</evidence>
<feature type="domain" description="R3H" evidence="2">
    <location>
        <begin position="112"/>
        <end position="176"/>
    </location>
</feature>
<dbReference type="Gene3D" id="3.30.300.20">
    <property type="match status" value="1"/>
</dbReference>
<dbReference type="AlphaFoldDB" id="A0A6J6U8S7"/>
<dbReference type="EMBL" id="CAEZZG010000009">
    <property type="protein sequence ID" value="CAB4755494.1"/>
    <property type="molecule type" value="Genomic_DNA"/>
</dbReference>
<feature type="compositionally biased region" description="Acidic residues" evidence="1">
    <location>
        <begin position="1"/>
        <end position="12"/>
    </location>
</feature>
<accession>A0A6J6U8S7</accession>
<dbReference type="CDD" id="cd02414">
    <property type="entry name" value="KH-II_Jag"/>
    <property type="match status" value="1"/>
</dbReference>
<dbReference type="PROSITE" id="PS51061">
    <property type="entry name" value="R3H"/>
    <property type="match status" value="1"/>
</dbReference>
<protein>
    <submittedName>
        <fullName evidence="3">Unannotated protein</fullName>
    </submittedName>
</protein>
<evidence type="ECO:0000259" key="2">
    <source>
        <dbReference type="PROSITE" id="PS51061"/>
    </source>
</evidence>
<dbReference type="CDD" id="cd02644">
    <property type="entry name" value="R3H_jag"/>
    <property type="match status" value="1"/>
</dbReference>
<reference evidence="3" key="1">
    <citation type="submission" date="2020-05" db="EMBL/GenBank/DDBJ databases">
        <authorList>
            <person name="Chiriac C."/>
            <person name="Salcher M."/>
            <person name="Ghai R."/>
            <person name="Kavagutti S V."/>
        </authorList>
    </citation>
    <scope>NUCLEOTIDE SEQUENCE</scope>
</reference>
<feature type="compositionally biased region" description="Basic and acidic residues" evidence="1">
    <location>
        <begin position="13"/>
        <end position="22"/>
    </location>
</feature>
<dbReference type="SMART" id="SM00393">
    <property type="entry name" value="R3H"/>
    <property type="match status" value="1"/>
</dbReference>
<dbReference type="InterPro" id="IPR036867">
    <property type="entry name" value="R3H_dom_sf"/>
</dbReference>
<dbReference type="GO" id="GO:0003723">
    <property type="term" value="F:RNA binding"/>
    <property type="evidence" value="ECO:0007669"/>
    <property type="project" value="InterPro"/>
</dbReference>
<sequence>MSEVVEQIEESEEAPKASKTEKKSLVARLEEEGDVAADYLEALLDITDLDGDIDIDVENDRASLAIAGGALGHLVGDRGEVLDAIQELTRLAVQTSTGERSRLMLDIDNFRSEKKEELAKLAHEIADQVKSTGESVKLRPMNAFERKVVHDTIQEIGLTSESEGEDPNRCVVVLPE</sequence>
<dbReference type="InterPro" id="IPR034079">
    <property type="entry name" value="R3H_KhpB"/>
</dbReference>
<dbReference type="SUPFAM" id="SSF82708">
    <property type="entry name" value="R3H domain"/>
    <property type="match status" value="1"/>
</dbReference>
<dbReference type="PANTHER" id="PTHR35800:SF1">
    <property type="entry name" value="RNA-BINDING PROTEIN KHPB"/>
    <property type="match status" value="1"/>
</dbReference>
<feature type="region of interest" description="Disordered" evidence="1">
    <location>
        <begin position="1"/>
        <end position="22"/>
    </location>
</feature>
<dbReference type="Pfam" id="PF01424">
    <property type="entry name" value="R3H"/>
    <property type="match status" value="1"/>
</dbReference>
<organism evidence="3">
    <name type="scientific">freshwater metagenome</name>
    <dbReference type="NCBI Taxonomy" id="449393"/>
    <lineage>
        <taxon>unclassified sequences</taxon>
        <taxon>metagenomes</taxon>
        <taxon>ecological metagenomes</taxon>
    </lineage>
</organism>
<dbReference type="InterPro" id="IPR038008">
    <property type="entry name" value="Jag_KH"/>
</dbReference>
<gene>
    <name evidence="3" type="ORF">UFOPK2844_00723</name>
</gene>
<dbReference type="InterPro" id="IPR015946">
    <property type="entry name" value="KH_dom-like_a/b"/>
</dbReference>
<dbReference type="Gene3D" id="3.30.1370.50">
    <property type="entry name" value="R3H-like domain"/>
    <property type="match status" value="1"/>
</dbReference>
<dbReference type="PANTHER" id="PTHR35800">
    <property type="entry name" value="PROTEIN JAG"/>
    <property type="match status" value="1"/>
</dbReference>
<name>A0A6J6U8S7_9ZZZZ</name>
<evidence type="ECO:0000256" key="1">
    <source>
        <dbReference type="SAM" id="MobiDB-lite"/>
    </source>
</evidence>
<proteinExistence type="predicted"/>